<name>A0A9Q0N872_9DIPT</name>
<proteinExistence type="inferred from homology"/>
<dbReference type="PROSITE" id="PS50014">
    <property type="entry name" value="BROMODOMAIN_2"/>
    <property type="match status" value="1"/>
</dbReference>
<feature type="domain" description="Bromo" evidence="15">
    <location>
        <begin position="463"/>
        <end position="533"/>
    </location>
</feature>
<dbReference type="InterPro" id="IPR011011">
    <property type="entry name" value="Znf_FYVE_PHD"/>
</dbReference>
<gene>
    <name evidence="17" type="primary">Baz2b</name>
    <name evidence="17" type="ORF">Bhyg_09525</name>
</gene>
<evidence type="ECO:0000256" key="5">
    <source>
        <dbReference type="ARBA" id="ARBA00022833"/>
    </source>
</evidence>
<dbReference type="InterPro" id="IPR037374">
    <property type="entry name" value="BAZ2A/B_Bromo"/>
</dbReference>
<evidence type="ECO:0000256" key="10">
    <source>
        <dbReference type="ARBA" id="ARBA00023242"/>
    </source>
</evidence>
<dbReference type="Gene3D" id="3.30.40.10">
    <property type="entry name" value="Zinc/RING finger domain, C3HC4 (zinc finger)"/>
    <property type="match status" value="2"/>
</dbReference>
<dbReference type="InterPro" id="IPR018359">
    <property type="entry name" value="Bromodomain_CS"/>
</dbReference>
<organism evidence="17 18">
    <name type="scientific">Pseudolycoriella hygida</name>
    <dbReference type="NCBI Taxonomy" id="35572"/>
    <lineage>
        <taxon>Eukaryota</taxon>
        <taxon>Metazoa</taxon>
        <taxon>Ecdysozoa</taxon>
        <taxon>Arthropoda</taxon>
        <taxon>Hexapoda</taxon>
        <taxon>Insecta</taxon>
        <taxon>Pterygota</taxon>
        <taxon>Neoptera</taxon>
        <taxon>Endopterygota</taxon>
        <taxon>Diptera</taxon>
        <taxon>Nematocera</taxon>
        <taxon>Sciaroidea</taxon>
        <taxon>Sciaridae</taxon>
        <taxon>Pseudolycoriella</taxon>
    </lineage>
</organism>
<feature type="compositionally biased region" description="Basic and acidic residues" evidence="14">
    <location>
        <begin position="276"/>
        <end position="295"/>
    </location>
</feature>
<dbReference type="PROSITE" id="PS00633">
    <property type="entry name" value="BROMODOMAIN_1"/>
    <property type="match status" value="1"/>
</dbReference>
<keyword evidence="9" id="KW-0804">Transcription</keyword>
<sequence>MQMKGWQVPNKDDVENGMDMFGGISLIRERILGLEAAIERRYLKPPLGTSTADAHIAAIATQNQNQANPTTITSQNAAASTTPSSSTTTNTTNAVQPSNEADQDVDHEESPEPEVLPKALQSWREAVTRSHTTSQLAMALYVLESCVAWDKSIMKANCQFCSSGENEDKLLLCDGCDKGYHTYCFKPKMINIPEGDWYCYECVNKATGDRKCIVCGGHRQQPVGKMIYCELCPRAYHHDCYIPPMIKVPRGKWYCHGCISKAPPPKKRGPKKGHKEKGEKGDKSDKSDKSDKTDKSSNSTMNVTPTLNTSGQEDGTLSPTHSIASTSFEEQSTSVDSKPSTTPAQNAPIISATTSTDNVDEEMPIADDVSDNAAPHQSPPHTSQTAASIQSPASLPPSTPPLIMQPTTAPITTAAATLEEFNHTAALLNEAKEKLKLEKKERHAAKKLIKELAACKTMLEAMELHEDSWPFLLPVNTKQFPTYKKIIKSPMDLSTIKKRIQDLQYKSRDDFIADVRLIFDNCEIFNEDDSPVGKAGHGMRKFF</sequence>
<dbReference type="Gene3D" id="1.20.920.10">
    <property type="entry name" value="Bromodomain-like"/>
    <property type="match status" value="1"/>
</dbReference>
<feature type="compositionally biased region" description="Acidic residues" evidence="14">
    <location>
        <begin position="101"/>
        <end position="112"/>
    </location>
</feature>
<protein>
    <submittedName>
        <fullName evidence="17">Bromodomain adjacent to zinc finger domain protein 2B</fullName>
    </submittedName>
</protein>
<dbReference type="InterPro" id="IPR036427">
    <property type="entry name" value="Bromodomain-like_sf"/>
</dbReference>
<dbReference type="InterPro" id="IPR001487">
    <property type="entry name" value="Bromodomain"/>
</dbReference>
<dbReference type="GO" id="GO:0000785">
    <property type="term" value="C:chromatin"/>
    <property type="evidence" value="ECO:0007669"/>
    <property type="project" value="TreeGrafter"/>
</dbReference>
<evidence type="ECO:0000256" key="1">
    <source>
        <dbReference type="ARBA" id="ARBA00004123"/>
    </source>
</evidence>
<evidence type="ECO:0000256" key="6">
    <source>
        <dbReference type="ARBA" id="ARBA00023015"/>
    </source>
</evidence>
<dbReference type="SMART" id="SM00249">
    <property type="entry name" value="PHD"/>
    <property type="match status" value="2"/>
</dbReference>
<evidence type="ECO:0000256" key="13">
    <source>
        <dbReference type="SAM" id="Coils"/>
    </source>
</evidence>
<dbReference type="SMART" id="SM00297">
    <property type="entry name" value="BROMO"/>
    <property type="match status" value="1"/>
</dbReference>
<feature type="compositionally biased region" description="Basic residues" evidence="14">
    <location>
        <begin position="265"/>
        <end position="275"/>
    </location>
</feature>
<evidence type="ECO:0000256" key="14">
    <source>
        <dbReference type="SAM" id="MobiDB-lite"/>
    </source>
</evidence>
<feature type="compositionally biased region" description="Polar residues" evidence="14">
    <location>
        <begin position="298"/>
        <end position="345"/>
    </location>
</feature>
<feature type="compositionally biased region" description="Low complexity" evidence="14">
    <location>
        <begin position="66"/>
        <end position="94"/>
    </location>
</feature>
<dbReference type="PRINTS" id="PR00503">
    <property type="entry name" value="BROMODOMAIN"/>
</dbReference>
<keyword evidence="4 12" id="KW-0863">Zinc-finger</keyword>
<dbReference type="FunFam" id="3.30.40.10:FF:000199">
    <property type="entry name" value="Bromodomain adjacent to zinc finger domain 2B"/>
    <property type="match status" value="1"/>
</dbReference>
<dbReference type="PANTHER" id="PTHR45915:SF2">
    <property type="entry name" value="TOUTATIS, ISOFORM E"/>
    <property type="match status" value="1"/>
</dbReference>
<dbReference type="SUPFAM" id="SSF57903">
    <property type="entry name" value="FYVE/PHD zinc finger"/>
    <property type="match status" value="2"/>
</dbReference>
<evidence type="ECO:0000256" key="8">
    <source>
        <dbReference type="ARBA" id="ARBA00023117"/>
    </source>
</evidence>
<feature type="domain" description="PHD-type" evidence="16">
    <location>
        <begin position="155"/>
        <end position="205"/>
    </location>
</feature>
<keyword evidence="10" id="KW-0539">Nucleus</keyword>
<keyword evidence="7 13" id="KW-0175">Coiled coil</keyword>
<evidence type="ECO:0000256" key="4">
    <source>
        <dbReference type="ARBA" id="ARBA00022771"/>
    </source>
</evidence>
<comment type="caution">
    <text evidence="17">The sequence shown here is derived from an EMBL/GenBank/DDBJ whole genome shotgun (WGS) entry which is preliminary data.</text>
</comment>
<feature type="region of interest" description="Disordered" evidence="14">
    <location>
        <begin position="66"/>
        <end position="116"/>
    </location>
</feature>
<evidence type="ECO:0000256" key="11">
    <source>
        <dbReference type="PROSITE-ProRule" id="PRU00035"/>
    </source>
</evidence>
<dbReference type="EMBL" id="WJQU01000002">
    <property type="protein sequence ID" value="KAJ6644556.1"/>
    <property type="molecule type" value="Genomic_DNA"/>
</dbReference>
<feature type="region of interest" description="Disordered" evidence="14">
    <location>
        <begin position="265"/>
        <end position="406"/>
    </location>
</feature>
<feature type="non-terminal residue" evidence="17">
    <location>
        <position position="1"/>
    </location>
</feature>
<feature type="compositionally biased region" description="Acidic residues" evidence="14">
    <location>
        <begin position="358"/>
        <end position="370"/>
    </location>
</feature>
<feature type="coiled-coil region" evidence="13">
    <location>
        <begin position="418"/>
        <end position="448"/>
    </location>
</feature>
<comment type="subcellular location">
    <subcellularLocation>
        <location evidence="1">Nucleus</location>
    </subcellularLocation>
</comment>
<dbReference type="CDD" id="cd15545">
    <property type="entry name" value="PHD_BAZ2A_like"/>
    <property type="match status" value="1"/>
</dbReference>
<dbReference type="PANTHER" id="PTHR45915">
    <property type="entry name" value="TRANSCRIPTION INTERMEDIARY FACTOR"/>
    <property type="match status" value="1"/>
</dbReference>
<dbReference type="InterPro" id="IPR001965">
    <property type="entry name" value="Znf_PHD"/>
</dbReference>
<evidence type="ECO:0000256" key="2">
    <source>
        <dbReference type="ARBA" id="ARBA00007444"/>
    </source>
</evidence>
<evidence type="ECO:0000313" key="18">
    <source>
        <dbReference type="Proteomes" id="UP001151699"/>
    </source>
</evidence>
<accession>A0A9Q0N872</accession>
<dbReference type="PROSITE" id="PS50016">
    <property type="entry name" value="ZF_PHD_2"/>
    <property type="match status" value="2"/>
</dbReference>
<evidence type="ECO:0000256" key="12">
    <source>
        <dbReference type="PROSITE-ProRule" id="PRU00146"/>
    </source>
</evidence>
<dbReference type="CDD" id="cd05503">
    <property type="entry name" value="Bromo_BAZ2A_B_like"/>
    <property type="match status" value="1"/>
</dbReference>
<evidence type="ECO:0000313" key="17">
    <source>
        <dbReference type="EMBL" id="KAJ6644556.1"/>
    </source>
</evidence>
<keyword evidence="18" id="KW-1185">Reference proteome</keyword>
<keyword evidence="6" id="KW-0805">Transcription regulation</keyword>
<evidence type="ECO:0000259" key="16">
    <source>
        <dbReference type="PROSITE" id="PS50016"/>
    </source>
</evidence>
<dbReference type="Proteomes" id="UP001151699">
    <property type="component" value="Chromosome B"/>
</dbReference>
<dbReference type="OrthoDB" id="7787076at2759"/>
<keyword evidence="5" id="KW-0862">Zinc</keyword>
<feature type="domain" description="PHD-type" evidence="16">
    <location>
        <begin position="209"/>
        <end position="261"/>
    </location>
</feature>
<dbReference type="InterPro" id="IPR019787">
    <property type="entry name" value="Znf_PHD-finger"/>
</dbReference>
<dbReference type="Pfam" id="PF00439">
    <property type="entry name" value="Bromodomain"/>
    <property type="match status" value="1"/>
</dbReference>
<evidence type="ECO:0000256" key="9">
    <source>
        <dbReference type="ARBA" id="ARBA00023163"/>
    </source>
</evidence>
<comment type="similarity">
    <text evidence="2">Belongs to the WAL family.</text>
</comment>
<dbReference type="GO" id="GO:0008270">
    <property type="term" value="F:zinc ion binding"/>
    <property type="evidence" value="ECO:0007669"/>
    <property type="project" value="UniProtKB-KW"/>
</dbReference>
<dbReference type="InterPro" id="IPR013083">
    <property type="entry name" value="Znf_RING/FYVE/PHD"/>
</dbReference>
<evidence type="ECO:0000256" key="7">
    <source>
        <dbReference type="ARBA" id="ARBA00023054"/>
    </source>
</evidence>
<dbReference type="AlphaFoldDB" id="A0A9Q0N872"/>
<feature type="compositionally biased region" description="Polar residues" evidence="14">
    <location>
        <begin position="379"/>
        <end position="390"/>
    </location>
</feature>
<dbReference type="SUPFAM" id="SSF47370">
    <property type="entry name" value="Bromodomain"/>
    <property type="match status" value="1"/>
</dbReference>
<keyword evidence="3" id="KW-0479">Metal-binding</keyword>
<dbReference type="GO" id="GO:0005634">
    <property type="term" value="C:nucleus"/>
    <property type="evidence" value="ECO:0007669"/>
    <property type="project" value="UniProtKB-SubCell"/>
</dbReference>
<dbReference type="Pfam" id="PF00628">
    <property type="entry name" value="PHD"/>
    <property type="match status" value="2"/>
</dbReference>
<keyword evidence="8 11" id="KW-0103">Bromodomain</keyword>
<evidence type="ECO:0000256" key="3">
    <source>
        <dbReference type="ARBA" id="ARBA00022723"/>
    </source>
</evidence>
<reference evidence="17" key="1">
    <citation type="submission" date="2022-07" db="EMBL/GenBank/DDBJ databases">
        <authorList>
            <person name="Trinca V."/>
            <person name="Uliana J.V.C."/>
            <person name="Torres T.T."/>
            <person name="Ward R.J."/>
            <person name="Monesi N."/>
        </authorList>
    </citation>
    <scope>NUCLEOTIDE SEQUENCE</scope>
    <source>
        <strain evidence="17">HSMRA1968</strain>
        <tissue evidence="17">Whole embryos</tissue>
    </source>
</reference>
<evidence type="ECO:0000259" key="15">
    <source>
        <dbReference type="PROSITE" id="PS50014"/>
    </source>
</evidence>